<dbReference type="EMBL" id="JAGWCR010000016">
    <property type="protein sequence ID" value="MBS3651780.1"/>
    <property type="molecule type" value="Genomic_DNA"/>
</dbReference>
<keyword evidence="1" id="KW-0805">Transcription regulation</keyword>
<dbReference type="InterPro" id="IPR009057">
    <property type="entry name" value="Homeodomain-like_sf"/>
</dbReference>
<dbReference type="InterPro" id="IPR002818">
    <property type="entry name" value="DJ-1/PfpI"/>
</dbReference>
<dbReference type="InterPro" id="IPR020449">
    <property type="entry name" value="Tscrpt_reg_AraC-type_HTH"/>
</dbReference>
<evidence type="ECO:0000313" key="6">
    <source>
        <dbReference type="Proteomes" id="UP000680348"/>
    </source>
</evidence>
<dbReference type="AlphaFoldDB" id="A0A942E7A3"/>
<name>A0A942E7A3_9HYPH</name>
<dbReference type="Proteomes" id="UP000680348">
    <property type="component" value="Unassembled WGS sequence"/>
</dbReference>
<dbReference type="Pfam" id="PF01965">
    <property type="entry name" value="DJ-1_PfpI"/>
    <property type="match status" value="1"/>
</dbReference>
<gene>
    <name evidence="5" type="ORF">KEU06_24490</name>
</gene>
<dbReference type="InterPro" id="IPR029062">
    <property type="entry name" value="Class_I_gatase-like"/>
</dbReference>
<evidence type="ECO:0000259" key="4">
    <source>
        <dbReference type="PROSITE" id="PS01124"/>
    </source>
</evidence>
<organism evidence="5 6">
    <name type="scientific">Pseudaminobacter soli</name>
    <name type="common">ex Zhang et al. 2022</name>
    <dbReference type="NCBI Taxonomy" id="2831468"/>
    <lineage>
        <taxon>Bacteria</taxon>
        <taxon>Pseudomonadati</taxon>
        <taxon>Pseudomonadota</taxon>
        <taxon>Alphaproteobacteria</taxon>
        <taxon>Hyphomicrobiales</taxon>
        <taxon>Phyllobacteriaceae</taxon>
        <taxon>Pseudaminobacter</taxon>
    </lineage>
</organism>
<feature type="domain" description="HTH araC/xylS-type" evidence="4">
    <location>
        <begin position="221"/>
        <end position="319"/>
    </location>
</feature>
<protein>
    <submittedName>
        <fullName evidence="5">GlxA family transcriptional regulator</fullName>
    </submittedName>
</protein>
<evidence type="ECO:0000256" key="1">
    <source>
        <dbReference type="ARBA" id="ARBA00023015"/>
    </source>
</evidence>
<dbReference type="InterPro" id="IPR052158">
    <property type="entry name" value="INH-QAR"/>
</dbReference>
<keyword evidence="3" id="KW-0804">Transcription</keyword>
<evidence type="ECO:0000313" key="5">
    <source>
        <dbReference type="EMBL" id="MBS3651780.1"/>
    </source>
</evidence>
<dbReference type="Gene3D" id="1.10.10.60">
    <property type="entry name" value="Homeodomain-like"/>
    <property type="match status" value="1"/>
</dbReference>
<dbReference type="InterPro" id="IPR018060">
    <property type="entry name" value="HTH_AraC"/>
</dbReference>
<dbReference type="CDD" id="cd03136">
    <property type="entry name" value="GATase1_AraC_ArgR_like"/>
    <property type="match status" value="1"/>
</dbReference>
<dbReference type="PROSITE" id="PS00041">
    <property type="entry name" value="HTH_ARAC_FAMILY_1"/>
    <property type="match status" value="1"/>
</dbReference>
<dbReference type="SUPFAM" id="SSF52317">
    <property type="entry name" value="Class I glutamine amidotransferase-like"/>
    <property type="match status" value="1"/>
</dbReference>
<dbReference type="PANTHER" id="PTHR43130:SF3">
    <property type="entry name" value="HTH-TYPE TRANSCRIPTIONAL REGULATOR RV1931C"/>
    <property type="match status" value="1"/>
</dbReference>
<dbReference type="GO" id="GO:0003700">
    <property type="term" value="F:DNA-binding transcription factor activity"/>
    <property type="evidence" value="ECO:0007669"/>
    <property type="project" value="InterPro"/>
</dbReference>
<dbReference type="SMART" id="SM00342">
    <property type="entry name" value="HTH_ARAC"/>
    <property type="match status" value="1"/>
</dbReference>
<keyword evidence="2" id="KW-0238">DNA-binding</keyword>
<dbReference type="PROSITE" id="PS01124">
    <property type="entry name" value="HTH_ARAC_FAMILY_2"/>
    <property type="match status" value="1"/>
</dbReference>
<evidence type="ECO:0000256" key="3">
    <source>
        <dbReference type="ARBA" id="ARBA00023163"/>
    </source>
</evidence>
<reference evidence="5" key="1">
    <citation type="submission" date="2021-04" db="EMBL/GenBank/DDBJ databases">
        <title>Pseudaminobacter soli sp. nov., isolated from paddy soil contaminated by heavy metals.</title>
        <authorList>
            <person name="Zhang K."/>
        </authorList>
    </citation>
    <scope>NUCLEOTIDE SEQUENCE</scope>
    <source>
        <strain evidence="5">19-2017</strain>
    </source>
</reference>
<accession>A0A942E7A3</accession>
<proteinExistence type="predicted"/>
<dbReference type="PRINTS" id="PR00032">
    <property type="entry name" value="HTHARAC"/>
</dbReference>
<dbReference type="GO" id="GO:0043565">
    <property type="term" value="F:sequence-specific DNA binding"/>
    <property type="evidence" value="ECO:0007669"/>
    <property type="project" value="InterPro"/>
</dbReference>
<keyword evidence="6" id="KW-1185">Reference proteome</keyword>
<dbReference type="Pfam" id="PF12833">
    <property type="entry name" value="HTH_18"/>
    <property type="match status" value="1"/>
</dbReference>
<evidence type="ECO:0000256" key="2">
    <source>
        <dbReference type="ARBA" id="ARBA00023125"/>
    </source>
</evidence>
<dbReference type="InterPro" id="IPR018062">
    <property type="entry name" value="HTH_AraC-typ_CS"/>
</dbReference>
<comment type="caution">
    <text evidence="5">The sequence shown here is derived from an EMBL/GenBank/DDBJ whole genome shotgun (WGS) entry which is preliminary data.</text>
</comment>
<sequence length="323" mass="35455">MLFSPSDEVVDITLLVLPEVSLLSLAGTLEPLRAANRASGRNLFRWKLVSPDGEPVTTSSGVPLGVQDGLDPSKVDGALIVLAAFNVDRYLDSDLLGRLRRIAKKGVPIGAVEAGSWVLAWAGLLDGRSATTHWEDLDRFAAAFPEIAVKPDRFVIDGNRFTTGGASPALDMALYLIRKRHGYSLALEVASIFIYEEVRTAADPQRMLSLGTMTWQEPRLSEAIKIMEANIEEPLSIREIAKRVGLKERMLELLFKKVVGVSPRTCYLNMRLKTGRRLVLDTRQSITEIAAQTGFSSASSFARQFKTIFGVSPVSARKRTSPL</sequence>
<dbReference type="PANTHER" id="PTHR43130">
    <property type="entry name" value="ARAC-FAMILY TRANSCRIPTIONAL REGULATOR"/>
    <property type="match status" value="1"/>
</dbReference>
<dbReference type="SUPFAM" id="SSF46689">
    <property type="entry name" value="Homeodomain-like"/>
    <property type="match status" value="2"/>
</dbReference>
<dbReference type="Gene3D" id="3.40.50.880">
    <property type="match status" value="1"/>
</dbReference>